<comment type="similarity">
    <text evidence="1">Belongs to the LysR transcriptional regulatory family.</text>
</comment>
<reference evidence="6" key="1">
    <citation type="journal article" date="2014" name="Int. J. Syst. Evol. Microbiol.">
        <title>Complete genome sequence of Corynebacterium casei LMG S-19264T (=DSM 44701T), isolated from a smear-ripened cheese.</title>
        <authorList>
            <consortium name="US DOE Joint Genome Institute (JGI-PGF)"/>
            <person name="Walter F."/>
            <person name="Albersmeier A."/>
            <person name="Kalinowski J."/>
            <person name="Ruckert C."/>
        </authorList>
    </citation>
    <scope>NUCLEOTIDE SEQUENCE</scope>
    <source>
        <strain evidence="6">KCTC 42731</strain>
    </source>
</reference>
<dbReference type="Pfam" id="PF03466">
    <property type="entry name" value="LysR_substrate"/>
    <property type="match status" value="1"/>
</dbReference>
<dbReference type="InterPro" id="IPR058163">
    <property type="entry name" value="LysR-type_TF_proteobact-type"/>
</dbReference>
<sequence>MAKELSFTRAAEVLHITPSAVSHQMKLLEGQMGVTLFIRQSKGVSLSLAGQSLFRHALSGIRNIQHGIMQSQFASQNEKLVIAVIPSLCQLWLIPRLKDFSDKFPHIELEITAVDQLVDFTTGQFDGHIHFGAGDYRVNQALYLSSEKVYPVCHPDLAANNDHSALDNLLKSNKLLSYKAGIEDEPGGVTWLDWFKHFAIEKPNHLSQMSFSHVSMATLAAKLKQGIALGWHKMVQDDIAQGQLIRLTENEITTSYNYYLVAPHRSWQKATFSTFSTWLLQQMTDEKD</sequence>
<keyword evidence="4" id="KW-0804">Transcription</keyword>
<evidence type="ECO:0000313" key="6">
    <source>
        <dbReference type="EMBL" id="GHF88550.1"/>
    </source>
</evidence>
<dbReference type="GO" id="GO:0006351">
    <property type="term" value="P:DNA-templated transcription"/>
    <property type="evidence" value="ECO:0007669"/>
    <property type="project" value="TreeGrafter"/>
</dbReference>
<evidence type="ECO:0000256" key="3">
    <source>
        <dbReference type="ARBA" id="ARBA00023125"/>
    </source>
</evidence>
<protein>
    <submittedName>
        <fullName evidence="6">Transcriptional regulator GcvA</fullName>
    </submittedName>
</protein>
<evidence type="ECO:0000256" key="2">
    <source>
        <dbReference type="ARBA" id="ARBA00023015"/>
    </source>
</evidence>
<dbReference type="GO" id="GO:0043565">
    <property type="term" value="F:sequence-specific DNA binding"/>
    <property type="evidence" value="ECO:0007669"/>
    <property type="project" value="TreeGrafter"/>
</dbReference>
<evidence type="ECO:0000256" key="1">
    <source>
        <dbReference type="ARBA" id="ARBA00009437"/>
    </source>
</evidence>
<proteinExistence type="inferred from homology"/>
<reference evidence="6" key="2">
    <citation type="submission" date="2020-09" db="EMBL/GenBank/DDBJ databases">
        <authorList>
            <person name="Sun Q."/>
            <person name="Kim S."/>
        </authorList>
    </citation>
    <scope>NUCLEOTIDE SEQUENCE</scope>
    <source>
        <strain evidence="6">KCTC 42731</strain>
    </source>
</reference>
<dbReference type="SUPFAM" id="SSF53850">
    <property type="entry name" value="Periplasmic binding protein-like II"/>
    <property type="match status" value="1"/>
</dbReference>
<dbReference type="Proteomes" id="UP000623842">
    <property type="component" value="Unassembled WGS sequence"/>
</dbReference>
<evidence type="ECO:0000259" key="5">
    <source>
        <dbReference type="PROSITE" id="PS50931"/>
    </source>
</evidence>
<dbReference type="InterPro" id="IPR036390">
    <property type="entry name" value="WH_DNA-bd_sf"/>
</dbReference>
<evidence type="ECO:0000256" key="4">
    <source>
        <dbReference type="ARBA" id="ARBA00023163"/>
    </source>
</evidence>
<name>A0A919BGZ8_9GAMM</name>
<dbReference type="InterPro" id="IPR005119">
    <property type="entry name" value="LysR_subst-bd"/>
</dbReference>
<feature type="domain" description="HTH lysR-type" evidence="5">
    <location>
        <begin position="1"/>
        <end position="47"/>
    </location>
</feature>
<dbReference type="PANTHER" id="PTHR30537:SF26">
    <property type="entry name" value="GLYCINE CLEAVAGE SYSTEM TRANSCRIPTIONAL ACTIVATOR"/>
    <property type="match status" value="1"/>
</dbReference>
<evidence type="ECO:0000313" key="7">
    <source>
        <dbReference type="Proteomes" id="UP000623842"/>
    </source>
</evidence>
<dbReference type="Gene3D" id="1.10.10.10">
    <property type="entry name" value="Winged helix-like DNA-binding domain superfamily/Winged helix DNA-binding domain"/>
    <property type="match status" value="1"/>
</dbReference>
<gene>
    <name evidence="6" type="primary">gcvA</name>
    <name evidence="6" type="ORF">GCM10017161_15360</name>
</gene>
<organism evidence="6 7">
    <name type="scientific">Thalassotalea marina</name>
    <dbReference type="NCBI Taxonomy" id="1673741"/>
    <lineage>
        <taxon>Bacteria</taxon>
        <taxon>Pseudomonadati</taxon>
        <taxon>Pseudomonadota</taxon>
        <taxon>Gammaproteobacteria</taxon>
        <taxon>Alteromonadales</taxon>
        <taxon>Colwelliaceae</taxon>
        <taxon>Thalassotalea</taxon>
    </lineage>
</organism>
<dbReference type="PANTHER" id="PTHR30537">
    <property type="entry name" value="HTH-TYPE TRANSCRIPTIONAL REGULATOR"/>
    <property type="match status" value="1"/>
</dbReference>
<accession>A0A919BGZ8</accession>
<dbReference type="AlphaFoldDB" id="A0A919BGZ8"/>
<dbReference type="InterPro" id="IPR000847">
    <property type="entry name" value="LysR_HTH_N"/>
</dbReference>
<dbReference type="Pfam" id="PF00126">
    <property type="entry name" value="HTH_1"/>
    <property type="match status" value="1"/>
</dbReference>
<dbReference type="InterPro" id="IPR036388">
    <property type="entry name" value="WH-like_DNA-bd_sf"/>
</dbReference>
<dbReference type="PRINTS" id="PR00039">
    <property type="entry name" value="HTHLYSR"/>
</dbReference>
<dbReference type="GO" id="GO:0003700">
    <property type="term" value="F:DNA-binding transcription factor activity"/>
    <property type="evidence" value="ECO:0007669"/>
    <property type="project" value="InterPro"/>
</dbReference>
<dbReference type="Gene3D" id="3.40.190.10">
    <property type="entry name" value="Periplasmic binding protein-like II"/>
    <property type="match status" value="2"/>
</dbReference>
<keyword evidence="2" id="KW-0805">Transcription regulation</keyword>
<dbReference type="SUPFAM" id="SSF46785">
    <property type="entry name" value="Winged helix' DNA-binding domain"/>
    <property type="match status" value="1"/>
</dbReference>
<keyword evidence="3" id="KW-0238">DNA-binding</keyword>
<dbReference type="EMBL" id="BNCK01000003">
    <property type="protein sequence ID" value="GHF88550.1"/>
    <property type="molecule type" value="Genomic_DNA"/>
</dbReference>
<dbReference type="CDD" id="cd08432">
    <property type="entry name" value="PBP2_GcdR_TrpI_HvrB_AmpR_like"/>
    <property type="match status" value="1"/>
</dbReference>
<keyword evidence="7" id="KW-1185">Reference proteome</keyword>
<comment type="caution">
    <text evidence="6">The sequence shown here is derived from an EMBL/GenBank/DDBJ whole genome shotgun (WGS) entry which is preliminary data.</text>
</comment>
<dbReference type="PROSITE" id="PS50931">
    <property type="entry name" value="HTH_LYSR"/>
    <property type="match status" value="1"/>
</dbReference>